<keyword evidence="1 2" id="KW-0807">Transducer</keyword>
<reference evidence="6 7" key="1">
    <citation type="submission" date="2024-02" db="EMBL/GenBank/DDBJ databases">
        <title>Seven novel Bacillus-like species.</title>
        <authorList>
            <person name="Liu G."/>
        </authorList>
    </citation>
    <scope>NUCLEOTIDE SEQUENCE [LARGE SCALE GENOMIC DNA]</scope>
    <source>
        <strain evidence="6 7">FJAT-52054</strain>
    </source>
</reference>
<keyword evidence="4" id="KW-0812">Transmembrane</keyword>
<feature type="transmembrane region" description="Helical" evidence="4">
    <location>
        <begin position="29"/>
        <end position="46"/>
    </location>
</feature>
<dbReference type="EMBL" id="CP147407">
    <property type="protein sequence ID" value="WXB98287.1"/>
    <property type="molecule type" value="Genomic_DNA"/>
</dbReference>
<organism evidence="6 7">
    <name type="scientific">Metabacillus sediminis</name>
    <dbReference type="NCBI Taxonomy" id="3117746"/>
    <lineage>
        <taxon>Bacteria</taxon>
        <taxon>Bacillati</taxon>
        <taxon>Bacillota</taxon>
        <taxon>Bacilli</taxon>
        <taxon>Bacillales</taxon>
        <taxon>Bacillaceae</taxon>
        <taxon>Metabacillus</taxon>
    </lineage>
</organism>
<dbReference type="PANTHER" id="PTHR32089:SF112">
    <property type="entry name" value="LYSOZYME-LIKE PROTEIN-RELATED"/>
    <property type="match status" value="1"/>
</dbReference>
<dbReference type="SUPFAM" id="SSF58104">
    <property type="entry name" value="Methyl-accepting chemotaxis protein (MCP) signaling domain"/>
    <property type="match status" value="1"/>
</dbReference>
<dbReference type="InterPro" id="IPR004089">
    <property type="entry name" value="MCPsignal_dom"/>
</dbReference>
<keyword evidence="4" id="KW-1133">Transmembrane helix</keyword>
<evidence type="ECO:0000256" key="2">
    <source>
        <dbReference type="PROSITE-ProRule" id="PRU00284"/>
    </source>
</evidence>
<dbReference type="PANTHER" id="PTHR32089">
    <property type="entry name" value="METHYL-ACCEPTING CHEMOTAXIS PROTEIN MCPB"/>
    <property type="match status" value="1"/>
</dbReference>
<keyword evidence="7" id="KW-1185">Reference proteome</keyword>
<evidence type="ECO:0000313" key="7">
    <source>
        <dbReference type="Proteomes" id="UP001377337"/>
    </source>
</evidence>
<feature type="transmembrane region" description="Helical" evidence="4">
    <location>
        <begin position="52"/>
        <end position="69"/>
    </location>
</feature>
<feature type="transmembrane region" description="Helical" evidence="4">
    <location>
        <begin position="102"/>
        <end position="121"/>
    </location>
</feature>
<evidence type="ECO:0000259" key="5">
    <source>
        <dbReference type="PROSITE" id="PS50111"/>
    </source>
</evidence>
<proteinExistence type="predicted"/>
<dbReference type="SMART" id="SM00283">
    <property type="entry name" value="MA"/>
    <property type="match status" value="1"/>
</dbReference>
<keyword evidence="4" id="KW-0472">Membrane</keyword>
<name>A0ABZ2NMC0_9BACI</name>
<evidence type="ECO:0000256" key="3">
    <source>
        <dbReference type="SAM" id="Coils"/>
    </source>
</evidence>
<keyword evidence="3" id="KW-0175">Coiled coil</keyword>
<evidence type="ECO:0000256" key="4">
    <source>
        <dbReference type="SAM" id="Phobius"/>
    </source>
</evidence>
<protein>
    <submittedName>
        <fullName evidence="6">Methyl-accepting chemotaxis protein</fullName>
    </submittedName>
</protein>
<feature type="transmembrane region" description="Helical" evidence="4">
    <location>
        <begin position="6"/>
        <end position="22"/>
    </location>
</feature>
<feature type="domain" description="Methyl-accepting transducer" evidence="5">
    <location>
        <begin position="171"/>
        <end position="428"/>
    </location>
</feature>
<sequence length="454" mass="49904">MFLITLGGYGGVIGTVFTFLVMKKWLTYQLSYLAIVCISILGSIMMEMEPSIVSYLMVYYMIAVSTLYHNYKQVLLAGLLGLLMTNYFYFTHGETMFPGIEGMAIVNLNTFMVLIVGALIFQSTQGEKMRAEAERSLDRAEESKKNSEALLEQIQHAFESLSKNTRMLKTDSDTVGQISDDLTSAFKELAAGAEAQAGSTAKIDQSLKLIGNYTESVQNSSENMKDSFNKTETSVADVNHQMTLLSEEMEKVSAIIQKVVDSIIDLQKETKDVESIVKTITRISDQTNLLALNASIEAARAGEHGKGFSVVANEIRVLAENSKQSAGGIHEILDRIIEKTNKTSEDMQLGNEAFLSSLNSSDEVTQRMNHILLTVEDVSGRAVQLQQRLDALSENTRLVMDEASSVSAVTDQTSAVIQEVLSSTEEQNTRISSMVKSIRDLEEAASALELKAGE</sequence>
<evidence type="ECO:0000313" key="6">
    <source>
        <dbReference type="EMBL" id="WXB98287.1"/>
    </source>
</evidence>
<feature type="coiled-coil region" evidence="3">
    <location>
        <begin position="130"/>
        <end position="164"/>
    </location>
</feature>
<dbReference type="Proteomes" id="UP001377337">
    <property type="component" value="Chromosome"/>
</dbReference>
<feature type="transmembrane region" description="Helical" evidence="4">
    <location>
        <begin position="74"/>
        <end position="90"/>
    </location>
</feature>
<dbReference type="PROSITE" id="PS50111">
    <property type="entry name" value="CHEMOTAXIS_TRANSDUC_2"/>
    <property type="match status" value="1"/>
</dbReference>
<accession>A0ABZ2NMC0</accession>
<evidence type="ECO:0000256" key="1">
    <source>
        <dbReference type="ARBA" id="ARBA00023224"/>
    </source>
</evidence>
<dbReference type="Gene3D" id="1.10.287.950">
    <property type="entry name" value="Methyl-accepting chemotaxis protein"/>
    <property type="match status" value="1"/>
</dbReference>
<dbReference type="Pfam" id="PF00015">
    <property type="entry name" value="MCPsignal"/>
    <property type="match status" value="1"/>
</dbReference>
<gene>
    <name evidence="6" type="ORF">WCV65_07380</name>
</gene>
<dbReference type="RefSeq" id="WP_338781242.1">
    <property type="nucleotide sequence ID" value="NZ_CP147407.1"/>
</dbReference>